<reference evidence="2" key="1">
    <citation type="submission" date="2021-02" db="EMBL/GenBank/DDBJ databases">
        <authorList>
            <person name="Nowell W R."/>
        </authorList>
    </citation>
    <scope>NUCLEOTIDE SEQUENCE</scope>
</reference>
<keyword evidence="1" id="KW-0472">Membrane</keyword>
<evidence type="ECO:0000313" key="3">
    <source>
        <dbReference type="Proteomes" id="UP000663828"/>
    </source>
</evidence>
<keyword evidence="1" id="KW-0812">Transmembrane</keyword>
<evidence type="ECO:0000256" key="1">
    <source>
        <dbReference type="SAM" id="Phobius"/>
    </source>
</evidence>
<organism evidence="2 3">
    <name type="scientific">Adineta ricciae</name>
    <name type="common">Rotifer</name>
    <dbReference type="NCBI Taxonomy" id="249248"/>
    <lineage>
        <taxon>Eukaryota</taxon>
        <taxon>Metazoa</taxon>
        <taxon>Spiralia</taxon>
        <taxon>Gnathifera</taxon>
        <taxon>Rotifera</taxon>
        <taxon>Eurotatoria</taxon>
        <taxon>Bdelloidea</taxon>
        <taxon>Adinetida</taxon>
        <taxon>Adinetidae</taxon>
        <taxon>Adineta</taxon>
    </lineage>
</organism>
<evidence type="ECO:0000313" key="2">
    <source>
        <dbReference type="EMBL" id="CAF1682311.1"/>
    </source>
</evidence>
<dbReference type="EMBL" id="CAJNOR010015454">
    <property type="protein sequence ID" value="CAF1682311.1"/>
    <property type="molecule type" value="Genomic_DNA"/>
</dbReference>
<accession>A0A816H0C1</accession>
<keyword evidence="1" id="KW-1133">Transmembrane helix</keyword>
<sequence>MSQLATLIRVAKHALDGSTIYPHSGQNTIYYQPLDLSSIPTNSVSPSKYLSYTIPQAREQLTPSASVRIFFTVLFVFHFLLIVIEMEKRCI</sequence>
<proteinExistence type="predicted"/>
<name>A0A816H0C1_ADIRI</name>
<gene>
    <name evidence="2" type="ORF">XAT740_LOCUS60873</name>
</gene>
<dbReference type="Proteomes" id="UP000663828">
    <property type="component" value="Unassembled WGS sequence"/>
</dbReference>
<protein>
    <submittedName>
        <fullName evidence="2">Uncharacterized protein</fullName>
    </submittedName>
</protein>
<feature type="transmembrane region" description="Helical" evidence="1">
    <location>
        <begin position="65"/>
        <end position="84"/>
    </location>
</feature>
<dbReference type="AlphaFoldDB" id="A0A816H0C1"/>
<keyword evidence="3" id="KW-1185">Reference proteome</keyword>
<comment type="caution">
    <text evidence="2">The sequence shown here is derived from an EMBL/GenBank/DDBJ whole genome shotgun (WGS) entry which is preliminary data.</text>
</comment>